<name>A0A1F4SHE6_UNCSA</name>
<organism evidence="2 3">
    <name type="scientific">candidate division WOR-1 bacterium RIFOXYB2_FULL_37_13</name>
    <dbReference type="NCBI Taxonomy" id="1802579"/>
    <lineage>
        <taxon>Bacteria</taxon>
        <taxon>Bacillati</taxon>
        <taxon>Saganbacteria</taxon>
    </lineage>
</organism>
<dbReference type="EMBL" id="MEUB01000058">
    <property type="protein sequence ID" value="OGC19862.1"/>
    <property type="molecule type" value="Genomic_DNA"/>
</dbReference>
<dbReference type="SMART" id="SM00028">
    <property type="entry name" value="TPR"/>
    <property type="match status" value="2"/>
</dbReference>
<keyword evidence="1" id="KW-0732">Signal</keyword>
<sequence length="197" mass="22500">MKKIIAFFIVLLLVSSQAFAWKITKELEQEIKQKKQALKENDPISHFDLAITYAYSNKIEEGWGLLKKVDTMDPEFKTQGWQLYTKKATEQPSDWKLRFRLGFALYFAGKKEAAIKELKNVLVIDPYNIWAYGYIGLIYGEMGQTDNAIKYIKDGLAIDQLVAALHLLLSQAYYKKGDSWGGFAEAANAVRLRALGY</sequence>
<reference evidence="2 3" key="1">
    <citation type="journal article" date="2016" name="Nat. Commun.">
        <title>Thousands of microbial genomes shed light on interconnected biogeochemical processes in an aquifer system.</title>
        <authorList>
            <person name="Anantharaman K."/>
            <person name="Brown C.T."/>
            <person name="Hug L.A."/>
            <person name="Sharon I."/>
            <person name="Castelle C.J."/>
            <person name="Probst A.J."/>
            <person name="Thomas B.C."/>
            <person name="Singh A."/>
            <person name="Wilkins M.J."/>
            <person name="Karaoz U."/>
            <person name="Brodie E.L."/>
            <person name="Williams K.H."/>
            <person name="Hubbard S.S."/>
            <person name="Banfield J.F."/>
        </authorList>
    </citation>
    <scope>NUCLEOTIDE SEQUENCE [LARGE SCALE GENOMIC DNA]</scope>
</reference>
<dbReference type="InterPro" id="IPR011990">
    <property type="entry name" value="TPR-like_helical_dom_sf"/>
</dbReference>
<accession>A0A1F4SHE6</accession>
<evidence type="ECO:0000313" key="2">
    <source>
        <dbReference type="EMBL" id="OGC19862.1"/>
    </source>
</evidence>
<feature type="chain" id="PRO_5009514393" evidence="1">
    <location>
        <begin position="21"/>
        <end position="197"/>
    </location>
</feature>
<feature type="signal peptide" evidence="1">
    <location>
        <begin position="1"/>
        <end position="20"/>
    </location>
</feature>
<dbReference type="SUPFAM" id="SSF48452">
    <property type="entry name" value="TPR-like"/>
    <property type="match status" value="1"/>
</dbReference>
<comment type="caution">
    <text evidence="2">The sequence shown here is derived from an EMBL/GenBank/DDBJ whole genome shotgun (WGS) entry which is preliminary data.</text>
</comment>
<dbReference type="Pfam" id="PF13181">
    <property type="entry name" value="TPR_8"/>
    <property type="match status" value="1"/>
</dbReference>
<proteinExistence type="predicted"/>
<dbReference type="Gene3D" id="1.25.40.10">
    <property type="entry name" value="Tetratricopeptide repeat domain"/>
    <property type="match status" value="1"/>
</dbReference>
<dbReference type="Proteomes" id="UP000178417">
    <property type="component" value="Unassembled WGS sequence"/>
</dbReference>
<evidence type="ECO:0000313" key="3">
    <source>
        <dbReference type="Proteomes" id="UP000178417"/>
    </source>
</evidence>
<protein>
    <submittedName>
        <fullName evidence="2">Uncharacterized protein</fullName>
    </submittedName>
</protein>
<dbReference type="InterPro" id="IPR019734">
    <property type="entry name" value="TPR_rpt"/>
</dbReference>
<gene>
    <name evidence="2" type="ORF">A2310_05880</name>
</gene>
<dbReference type="STRING" id="1802579.A2310_05880"/>
<evidence type="ECO:0000256" key="1">
    <source>
        <dbReference type="SAM" id="SignalP"/>
    </source>
</evidence>
<dbReference type="AlphaFoldDB" id="A0A1F4SHE6"/>